<dbReference type="EMBL" id="JACHVP010000002">
    <property type="protein sequence ID" value="MBB2967813.1"/>
    <property type="molecule type" value="Genomic_DNA"/>
</dbReference>
<dbReference type="RefSeq" id="WP_039922441.1">
    <property type="nucleotide sequence ID" value="NZ_JACHVP010000002.1"/>
</dbReference>
<dbReference type="Proteomes" id="UP000538196">
    <property type="component" value="Unassembled WGS sequence"/>
</dbReference>
<evidence type="ECO:0000256" key="3">
    <source>
        <dbReference type="SAM" id="SignalP"/>
    </source>
</evidence>
<dbReference type="Gene3D" id="2.30.180.10">
    <property type="entry name" value="FAS1 domain"/>
    <property type="match status" value="1"/>
</dbReference>
<reference evidence="5 6" key="1">
    <citation type="submission" date="2020-08" db="EMBL/GenBank/DDBJ databases">
        <title>Sequencing the genomes of 1000 actinobacteria strains.</title>
        <authorList>
            <person name="Klenk H.-P."/>
        </authorList>
    </citation>
    <scope>NUCLEOTIDE SEQUENCE [LARGE SCALE GENOMIC DNA]</scope>
    <source>
        <strain evidence="5 6">DSM 20146</strain>
    </source>
</reference>
<dbReference type="GO" id="GO:0050839">
    <property type="term" value="F:cell adhesion molecule binding"/>
    <property type="evidence" value="ECO:0007669"/>
    <property type="project" value="TreeGrafter"/>
</dbReference>
<dbReference type="GO" id="GO:0031012">
    <property type="term" value="C:extracellular matrix"/>
    <property type="evidence" value="ECO:0007669"/>
    <property type="project" value="TreeGrafter"/>
</dbReference>
<feature type="signal peptide" evidence="3">
    <location>
        <begin position="1"/>
        <end position="20"/>
    </location>
</feature>
<evidence type="ECO:0000259" key="4">
    <source>
        <dbReference type="PROSITE" id="PS50213"/>
    </source>
</evidence>
<accession>A0A7W4UX34</accession>
<organism evidence="5 6">
    <name type="scientific">Leifsonia aquatica</name>
    <name type="common">Corynebacterium aquaticum</name>
    <dbReference type="NCBI Taxonomy" id="144185"/>
    <lineage>
        <taxon>Bacteria</taxon>
        <taxon>Bacillati</taxon>
        <taxon>Actinomycetota</taxon>
        <taxon>Actinomycetes</taxon>
        <taxon>Micrococcales</taxon>
        <taxon>Microbacteriaceae</taxon>
        <taxon>Leifsonia</taxon>
    </lineage>
</organism>
<proteinExistence type="predicted"/>
<dbReference type="SMART" id="SM00554">
    <property type="entry name" value="FAS1"/>
    <property type="match status" value="1"/>
</dbReference>
<evidence type="ECO:0000313" key="5">
    <source>
        <dbReference type="EMBL" id="MBB2967813.1"/>
    </source>
</evidence>
<dbReference type="InterPro" id="IPR050904">
    <property type="entry name" value="Adhesion/Biosynth-related"/>
</dbReference>
<dbReference type="Pfam" id="PF02469">
    <property type="entry name" value="Fasciclin"/>
    <property type="match status" value="1"/>
</dbReference>
<dbReference type="GO" id="GO:0030198">
    <property type="term" value="P:extracellular matrix organization"/>
    <property type="evidence" value="ECO:0007669"/>
    <property type="project" value="TreeGrafter"/>
</dbReference>
<dbReference type="SUPFAM" id="SSF82153">
    <property type="entry name" value="FAS1 domain"/>
    <property type="match status" value="1"/>
</dbReference>
<dbReference type="GO" id="GO:0005615">
    <property type="term" value="C:extracellular space"/>
    <property type="evidence" value="ECO:0007669"/>
    <property type="project" value="TreeGrafter"/>
</dbReference>
<feature type="domain" description="FAS1" evidence="4">
    <location>
        <begin position="81"/>
        <end position="215"/>
    </location>
</feature>
<comment type="caution">
    <text evidence="5">The sequence shown here is derived from an EMBL/GenBank/DDBJ whole genome shotgun (WGS) entry which is preliminary data.</text>
</comment>
<feature type="chain" id="PRO_5039210798" evidence="3">
    <location>
        <begin position="21"/>
        <end position="220"/>
    </location>
</feature>
<dbReference type="InterPro" id="IPR036378">
    <property type="entry name" value="FAS1_dom_sf"/>
</dbReference>
<evidence type="ECO:0000256" key="2">
    <source>
        <dbReference type="SAM" id="MobiDB-lite"/>
    </source>
</evidence>
<name>A0A7W4UX34_LEIAQ</name>
<sequence>MRTSKISLAVAGTVAALALALTGCSSGSGTGSSSTSSSGSSMTTPSSSAMADPAADLVGPGCAAYAKQVPSGAGSVAGMSQDPVATAASNNPLLTTLVAAVSGKLNPKVNLVDTLNGGEFTVFAPVDSAFAKIDAATLDTLKTDAGADTLSKILTYHVVQGQIAPTDIDGTHKTVEGGDLTVTGSGDSMKVNDASVICGGVHTANATVYLIDSVLMPPAM</sequence>
<feature type="region of interest" description="Disordered" evidence="2">
    <location>
        <begin position="27"/>
        <end position="51"/>
    </location>
</feature>
<keyword evidence="6" id="KW-1185">Reference proteome</keyword>
<gene>
    <name evidence="5" type="ORF">FHX33_002576</name>
</gene>
<evidence type="ECO:0000256" key="1">
    <source>
        <dbReference type="ARBA" id="ARBA00022729"/>
    </source>
</evidence>
<dbReference type="PANTHER" id="PTHR10900">
    <property type="entry name" value="PERIOSTIN-RELATED"/>
    <property type="match status" value="1"/>
</dbReference>
<dbReference type="PROSITE" id="PS51257">
    <property type="entry name" value="PROKAR_LIPOPROTEIN"/>
    <property type="match status" value="1"/>
</dbReference>
<dbReference type="PROSITE" id="PS50213">
    <property type="entry name" value="FAS1"/>
    <property type="match status" value="1"/>
</dbReference>
<keyword evidence="1 3" id="KW-0732">Signal</keyword>
<dbReference type="InterPro" id="IPR000782">
    <property type="entry name" value="FAS1_domain"/>
</dbReference>
<dbReference type="GO" id="GO:0007155">
    <property type="term" value="P:cell adhesion"/>
    <property type="evidence" value="ECO:0007669"/>
    <property type="project" value="TreeGrafter"/>
</dbReference>
<dbReference type="AlphaFoldDB" id="A0A7W4UX34"/>
<evidence type="ECO:0000313" key="6">
    <source>
        <dbReference type="Proteomes" id="UP000538196"/>
    </source>
</evidence>
<protein>
    <submittedName>
        <fullName evidence="5">Putative surface protein with fasciclin (FAS1) repeats</fullName>
    </submittedName>
</protein>
<dbReference type="PANTHER" id="PTHR10900:SF77">
    <property type="entry name" value="FI19380P1"/>
    <property type="match status" value="1"/>
</dbReference>
<dbReference type="FunFam" id="2.30.180.10:FF:000019">
    <property type="entry name" value="Cell surface lipoprotein"/>
    <property type="match status" value="1"/>
</dbReference>